<evidence type="ECO:0000313" key="1">
    <source>
        <dbReference type="EMBL" id="CAG8481439.1"/>
    </source>
</evidence>
<dbReference type="EMBL" id="CAJVPW010001337">
    <property type="protein sequence ID" value="CAG8481439.1"/>
    <property type="molecule type" value="Genomic_DNA"/>
</dbReference>
<evidence type="ECO:0000313" key="2">
    <source>
        <dbReference type="Proteomes" id="UP000789366"/>
    </source>
</evidence>
<keyword evidence="2" id="KW-1185">Reference proteome</keyword>
<dbReference type="Proteomes" id="UP000789366">
    <property type="component" value="Unassembled WGS sequence"/>
</dbReference>
<protein>
    <submittedName>
        <fullName evidence="1">3751_t:CDS:1</fullName>
    </submittedName>
</protein>
<feature type="non-terminal residue" evidence="1">
    <location>
        <position position="1"/>
    </location>
</feature>
<proteinExistence type="predicted"/>
<comment type="caution">
    <text evidence="1">The sequence shown here is derived from an EMBL/GenBank/DDBJ whole genome shotgun (WGS) entry which is preliminary data.</text>
</comment>
<accession>A0ACA9KNH2</accession>
<reference evidence="1" key="1">
    <citation type="submission" date="2021-06" db="EMBL/GenBank/DDBJ databases">
        <authorList>
            <person name="Kallberg Y."/>
            <person name="Tangrot J."/>
            <person name="Rosling A."/>
        </authorList>
    </citation>
    <scope>NUCLEOTIDE SEQUENCE</scope>
    <source>
        <strain evidence="1">28 12/20/2015</strain>
    </source>
</reference>
<name>A0ACA9KNH2_9GLOM</name>
<sequence>HSDIIKLSSIETSDIVNSDDVNSSNKITNEIKNEFANENNSEETKDNEGCDSYISEAEFWEYLQKWAEILDEEEKTSITQDQDDTIELDDSIHPAIDENAK</sequence>
<gene>
    <name evidence="1" type="ORF">SPELUC_LOCUS2146</name>
</gene>
<organism evidence="1 2">
    <name type="scientific">Cetraspora pellucida</name>
    <dbReference type="NCBI Taxonomy" id="1433469"/>
    <lineage>
        <taxon>Eukaryota</taxon>
        <taxon>Fungi</taxon>
        <taxon>Fungi incertae sedis</taxon>
        <taxon>Mucoromycota</taxon>
        <taxon>Glomeromycotina</taxon>
        <taxon>Glomeromycetes</taxon>
        <taxon>Diversisporales</taxon>
        <taxon>Gigasporaceae</taxon>
        <taxon>Cetraspora</taxon>
    </lineage>
</organism>